<reference evidence="1" key="1">
    <citation type="journal article" date="2012" name="PLoS ONE">
        <title>Gene sets for utilization of primary and secondary nutrition supplies in the distal gut of endangered iberian lynx.</title>
        <authorList>
            <person name="Alcaide M."/>
            <person name="Messina E."/>
            <person name="Richter M."/>
            <person name="Bargiela R."/>
            <person name="Peplies J."/>
            <person name="Huws S.A."/>
            <person name="Newbold C.J."/>
            <person name="Golyshin P.N."/>
            <person name="Simon M.A."/>
            <person name="Lopez G."/>
            <person name="Yakimov M.M."/>
            <person name="Ferrer M."/>
        </authorList>
    </citation>
    <scope>NUCLEOTIDE SEQUENCE</scope>
</reference>
<gene>
    <name evidence="1" type="ORF">EVA_15059</name>
</gene>
<comment type="caution">
    <text evidence="1">The sequence shown here is derived from an EMBL/GenBank/DDBJ whole genome shotgun (WGS) entry which is preliminary data.</text>
</comment>
<organism evidence="1">
    <name type="scientific">gut metagenome</name>
    <dbReference type="NCBI Taxonomy" id="749906"/>
    <lineage>
        <taxon>unclassified sequences</taxon>
        <taxon>metagenomes</taxon>
        <taxon>organismal metagenomes</taxon>
    </lineage>
</organism>
<name>J9GBP0_9ZZZZ</name>
<dbReference type="AlphaFoldDB" id="J9GBP0"/>
<evidence type="ECO:0000313" key="1">
    <source>
        <dbReference type="EMBL" id="EJW96834.1"/>
    </source>
</evidence>
<dbReference type="EMBL" id="AMCI01005078">
    <property type="protein sequence ID" value="EJW96834.1"/>
    <property type="molecule type" value="Genomic_DNA"/>
</dbReference>
<protein>
    <submittedName>
        <fullName evidence="1">Uncharacterized protein</fullName>
    </submittedName>
</protein>
<accession>J9GBP0</accession>
<proteinExistence type="predicted"/>
<sequence>MALCFPAGRPLVSVLFHRYLNSRNNSFLFVFDPGFPQLPPHSPRQRS</sequence>